<dbReference type="SUPFAM" id="SSF54593">
    <property type="entry name" value="Glyoxalase/Bleomycin resistance protein/Dihydroxybiphenyl dioxygenase"/>
    <property type="match status" value="1"/>
</dbReference>
<evidence type="ECO:0000259" key="1">
    <source>
        <dbReference type="PROSITE" id="PS51819"/>
    </source>
</evidence>
<organism evidence="2 3">
    <name type="scientific">Sphaerisporangium melleum</name>
    <dbReference type="NCBI Taxonomy" id="321316"/>
    <lineage>
        <taxon>Bacteria</taxon>
        <taxon>Bacillati</taxon>
        <taxon>Actinomycetota</taxon>
        <taxon>Actinomycetes</taxon>
        <taxon>Streptosporangiales</taxon>
        <taxon>Streptosporangiaceae</taxon>
        <taxon>Sphaerisporangium</taxon>
    </lineage>
</organism>
<reference evidence="2" key="2">
    <citation type="submission" date="2020-09" db="EMBL/GenBank/DDBJ databases">
        <authorList>
            <person name="Sun Q."/>
            <person name="Ohkuma M."/>
        </authorList>
    </citation>
    <scope>NUCLEOTIDE SEQUENCE</scope>
    <source>
        <strain evidence="2">JCM 13064</strain>
    </source>
</reference>
<dbReference type="PROSITE" id="PS51819">
    <property type="entry name" value="VOC"/>
    <property type="match status" value="1"/>
</dbReference>
<dbReference type="Pfam" id="PF00903">
    <property type="entry name" value="Glyoxalase"/>
    <property type="match status" value="1"/>
</dbReference>
<dbReference type="InterPro" id="IPR029068">
    <property type="entry name" value="Glyas_Bleomycin-R_OHBP_Dase"/>
</dbReference>
<dbReference type="EMBL" id="BMNT01000002">
    <property type="protein sequence ID" value="GGK65514.1"/>
    <property type="molecule type" value="Genomic_DNA"/>
</dbReference>
<dbReference type="InterPro" id="IPR004360">
    <property type="entry name" value="Glyas_Fos-R_dOase_dom"/>
</dbReference>
<accession>A0A917QSH2</accession>
<dbReference type="Gene3D" id="3.10.180.10">
    <property type="entry name" value="2,3-Dihydroxybiphenyl 1,2-Dioxygenase, domain 1"/>
    <property type="match status" value="1"/>
</dbReference>
<dbReference type="Proteomes" id="UP000645217">
    <property type="component" value="Unassembled WGS sequence"/>
</dbReference>
<evidence type="ECO:0000313" key="2">
    <source>
        <dbReference type="EMBL" id="GGK65514.1"/>
    </source>
</evidence>
<dbReference type="AlphaFoldDB" id="A0A917QSH2"/>
<gene>
    <name evidence="2" type="ORF">GCM10007964_05670</name>
</gene>
<dbReference type="PANTHER" id="PTHR36437">
    <property type="entry name" value="GLYOXALASE/BLEOMYCIN RESISTANCE PROTEIN/DIOXYGENASE"/>
    <property type="match status" value="1"/>
</dbReference>
<feature type="domain" description="VOC" evidence="1">
    <location>
        <begin position="19"/>
        <end position="142"/>
    </location>
</feature>
<reference evidence="2" key="1">
    <citation type="journal article" date="2014" name="Int. J. Syst. Evol. Microbiol.">
        <title>Complete genome sequence of Corynebacterium casei LMG S-19264T (=DSM 44701T), isolated from a smear-ripened cheese.</title>
        <authorList>
            <consortium name="US DOE Joint Genome Institute (JGI-PGF)"/>
            <person name="Walter F."/>
            <person name="Albersmeier A."/>
            <person name="Kalinowski J."/>
            <person name="Ruckert C."/>
        </authorList>
    </citation>
    <scope>NUCLEOTIDE SEQUENCE</scope>
    <source>
        <strain evidence="2">JCM 13064</strain>
    </source>
</reference>
<evidence type="ECO:0000313" key="3">
    <source>
        <dbReference type="Proteomes" id="UP000645217"/>
    </source>
</evidence>
<protein>
    <recommendedName>
        <fullName evidence="1">VOC domain-containing protein</fullName>
    </recommendedName>
</protein>
<name>A0A917QSH2_9ACTN</name>
<dbReference type="InterPro" id="IPR037523">
    <property type="entry name" value="VOC_core"/>
</dbReference>
<dbReference type="PANTHER" id="PTHR36437:SF2">
    <property type="entry name" value="GLYOXALASE_BLEOMYCIN RESISTANCE PROTEIN_DIOXYGENASE"/>
    <property type="match status" value="1"/>
</dbReference>
<proteinExistence type="predicted"/>
<keyword evidence="3" id="KW-1185">Reference proteome</keyword>
<sequence length="150" mass="17106">MDARGRRTDERMETKVLTTIMYVTIYVTDQDRALEFYTEKLGLEKRADHQWPESRFLTVGVPGSPVEILLWSHAPAAGQPMGKRPGADPGPIFLESDDLRKDFEVFRGRGVTFDEAEPQDYPFGVRIEAVDPDGNRISLRQRRLPNRTDG</sequence>
<comment type="caution">
    <text evidence="2">The sequence shown here is derived from an EMBL/GenBank/DDBJ whole genome shotgun (WGS) entry which is preliminary data.</text>
</comment>